<comment type="pathway">
    <text evidence="3">Carbohydrate metabolism; galactose metabolism.</text>
</comment>
<dbReference type="Gene3D" id="3.90.25.10">
    <property type="entry name" value="UDP-galactose 4-epimerase, domain 1"/>
    <property type="match status" value="1"/>
</dbReference>
<dbReference type="Gene3D" id="3.40.50.720">
    <property type="entry name" value="NAD(P)-binding Rossmann-like Domain"/>
    <property type="match status" value="1"/>
</dbReference>
<dbReference type="Pfam" id="PF01370">
    <property type="entry name" value="Epimerase"/>
    <property type="match status" value="1"/>
</dbReference>
<keyword evidence="7" id="KW-0413">Isomerase</keyword>
<dbReference type="EMBL" id="JALLAZ020001504">
    <property type="protein sequence ID" value="KAL3773859.1"/>
    <property type="molecule type" value="Genomic_DNA"/>
</dbReference>
<comment type="catalytic activity">
    <reaction evidence="1">
        <text>UDP-alpha-D-glucose = UDP-alpha-D-galactose</text>
        <dbReference type="Rhea" id="RHEA:22168"/>
        <dbReference type="ChEBI" id="CHEBI:58885"/>
        <dbReference type="ChEBI" id="CHEBI:66914"/>
        <dbReference type="EC" id="5.1.3.2"/>
    </reaction>
</comment>
<comment type="caution">
    <text evidence="10">The sequence shown here is derived from an EMBL/GenBank/DDBJ whole genome shotgun (WGS) entry which is preliminary data.</text>
</comment>
<feature type="region of interest" description="Disordered" evidence="8">
    <location>
        <begin position="203"/>
        <end position="223"/>
    </location>
</feature>
<dbReference type="PANTHER" id="PTHR43725">
    <property type="entry name" value="UDP-GLUCOSE 4-EPIMERASE"/>
    <property type="match status" value="1"/>
</dbReference>
<evidence type="ECO:0000256" key="4">
    <source>
        <dbReference type="ARBA" id="ARBA00013189"/>
    </source>
</evidence>
<evidence type="ECO:0000256" key="1">
    <source>
        <dbReference type="ARBA" id="ARBA00000083"/>
    </source>
</evidence>
<dbReference type="PANTHER" id="PTHR43725:SF47">
    <property type="entry name" value="UDP-GLUCOSE 4-EPIMERASE"/>
    <property type="match status" value="1"/>
</dbReference>
<evidence type="ECO:0000256" key="5">
    <source>
        <dbReference type="ARBA" id="ARBA00023027"/>
    </source>
</evidence>
<dbReference type="Proteomes" id="UP001530315">
    <property type="component" value="Unassembled WGS sequence"/>
</dbReference>
<evidence type="ECO:0000256" key="8">
    <source>
        <dbReference type="SAM" id="MobiDB-lite"/>
    </source>
</evidence>
<dbReference type="InterPro" id="IPR001509">
    <property type="entry name" value="Epimerase_deHydtase"/>
</dbReference>
<dbReference type="GO" id="GO:0006012">
    <property type="term" value="P:galactose metabolic process"/>
    <property type="evidence" value="ECO:0007669"/>
    <property type="project" value="UniProtKB-KW"/>
</dbReference>
<name>A0ABD3NCR9_9STRA</name>
<evidence type="ECO:0000313" key="10">
    <source>
        <dbReference type="EMBL" id="KAL3773859.1"/>
    </source>
</evidence>
<protein>
    <recommendedName>
        <fullName evidence="4">UDP-glucose 4-epimerase</fullName>
        <ecNumber evidence="4">5.1.3.2</ecNumber>
    </recommendedName>
</protein>
<evidence type="ECO:0000256" key="6">
    <source>
        <dbReference type="ARBA" id="ARBA00023144"/>
    </source>
</evidence>
<dbReference type="GO" id="GO:0003978">
    <property type="term" value="F:UDP-glucose 4-epimerase activity"/>
    <property type="evidence" value="ECO:0007669"/>
    <property type="project" value="UniProtKB-EC"/>
</dbReference>
<evidence type="ECO:0000259" key="9">
    <source>
        <dbReference type="Pfam" id="PF01370"/>
    </source>
</evidence>
<dbReference type="InterPro" id="IPR005886">
    <property type="entry name" value="UDP_G4E"/>
</dbReference>
<proteinExistence type="predicted"/>
<accession>A0ABD3NCR9</accession>
<dbReference type="EC" id="5.1.3.2" evidence="4"/>
<keyword evidence="6" id="KW-0299">Galactose metabolism</keyword>
<evidence type="ECO:0000256" key="2">
    <source>
        <dbReference type="ARBA" id="ARBA00001911"/>
    </source>
</evidence>
<feature type="domain" description="NAD-dependent epimerase/dehydratase" evidence="9">
    <location>
        <begin position="7"/>
        <end position="309"/>
    </location>
</feature>
<keyword evidence="5" id="KW-0520">NAD</keyword>
<sequence>MVTHKRVLVTGGCGYIGSHTLVSLLDPSTASRTNVVYSVVVVDNLVNSSSESLRRVADVVALDGGFATSDDGLSGRDAGGRLEFRKVDCADISALRAVFEEFAPLGGFDAAVHFAGLKAVGESKSMPLRYYEVNLGTTLTLLDLMEEYGCRSIVFSSSATVYGVAKDEKAKLKETDEVGTTITNCYGRTKYMIEQILQDFHASHESSQHEGGGGDDGGKRDAAKDNPWSVVVLRYFNPAGAHPSGKMGEDPSGVPNNLMPFVAQVAVGRRPHVTVFGNDYDTPDGTGVRDYLHVMDLADGHVAALGYADGATTGDNSRSGRGKLSTFNLGTGTGYSVLDMVDAFGRAVGRPIPVVVGPRRPGDVTIYMADPTRAKEEMGWEARKDLDDMCRDLWSWQTNNPNGYRDAA</sequence>
<dbReference type="AlphaFoldDB" id="A0ABD3NCR9"/>
<dbReference type="InterPro" id="IPR036291">
    <property type="entry name" value="NAD(P)-bd_dom_sf"/>
</dbReference>
<dbReference type="CDD" id="cd05247">
    <property type="entry name" value="UDP_G4E_1_SDR_e"/>
    <property type="match status" value="1"/>
</dbReference>
<comment type="cofactor">
    <cofactor evidence="2">
        <name>NAD(+)</name>
        <dbReference type="ChEBI" id="CHEBI:57540"/>
    </cofactor>
</comment>
<evidence type="ECO:0000313" key="11">
    <source>
        <dbReference type="Proteomes" id="UP001530315"/>
    </source>
</evidence>
<reference evidence="10 11" key="1">
    <citation type="submission" date="2024-10" db="EMBL/GenBank/DDBJ databases">
        <title>Updated reference genomes for cyclostephanoid diatoms.</title>
        <authorList>
            <person name="Roberts W.R."/>
            <person name="Alverson A.J."/>
        </authorList>
    </citation>
    <scope>NUCLEOTIDE SEQUENCE [LARGE SCALE GENOMIC DNA]</scope>
    <source>
        <strain evidence="10 11">AJA276-08</strain>
    </source>
</reference>
<keyword evidence="6" id="KW-0119">Carbohydrate metabolism</keyword>
<dbReference type="SUPFAM" id="SSF51735">
    <property type="entry name" value="NAD(P)-binding Rossmann-fold domains"/>
    <property type="match status" value="1"/>
</dbReference>
<keyword evidence="11" id="KW-1185">Reference proteome</keyword>
<evidence type="ECO:0000256" key="7">
    <source>
        <dbReference type="ARBA" id="ARBA00023235"/>
    </source>
</evidence>
<evidence type="ECO:0000256" key="3">
    <source>
        <dbReference type="ARBA" id="ARBA00004947"/>
    </source>
</evidence>
<gene>
    <name evidence="10" type="ORF">ACHAW5_008719</name>
</gene>
<organism evidence="10 11">
    <name type="scientific">Stephanodiscus triporus</name>
    <dbReference type="NCBI Taxonomy" id="2934178"/>
    <lineage>
        <taxon>Eukaryota</taxon>
        <taxon>Sar</taxon>
        <taxon>Stramenopiles</taxon>
        <taxon>Ochrophyta</taxon>
        <taxon>Bacillariophyta</taxon>
        <taxon>Coscinodiscophyceae</taxon>
        <taxon>Thalassiosirophycidae</taxon>
        <taxon>Stephanodiscales</taxon>
        <taxon>Stephanodiscaceae</taxon>
        <taxon>Stephanodiscus</taxon>
    </lineage>
</organism>